<evidence type="ECO:0000313" key="1">
    <source>
        <dbReference type="EMBL" id="VAW13094.1"/>
    </source>
</evidence>
<protein>
    <submittedName>
        <fullName evidence="1">Uncharacterized protein</fullName>
    </submittedName>
</protein>
<reference evidence="1" key="1">
    <citation type="submission" date="2018-06" db="EMBL/GenBank/DDBJ databases">
        <authorList>
            <person name="Zhirakovskaya E."/>
        </authorList>
    </citation>
    <scope>NUCLEOTIDE SEQUENCE</scope>
</reference>
<accession>A0A3B0TX48</accession>
<organism evidence="1">
    <name type="scientific">hydrothermal vent metagenome</name>
    <dbReference type="NCBI Taxonomy" id="652676"/>
    <lineage>
        <taxon>unclassified sequences</taxon>
        <taxon>metagenomes</taxon>
        <taxon>ecological metagenomes</taxon>
    </lineage>
</organism>
<dbReference type="EMBL" id="UOEP01000018">
    <property type="protein sequence ID" value="VAW13094.1"/>
    <property type="molecule type" value="Genomic_DNA"/>
</dbReference>
<sequence length="33" mass="4044">MNFVEWKNLFVNLFFMDTYINGMEINKKSKINN</sequence>
<name>A0A3B0TX48_9ZZZZ</name>
<dbReference type="AlphaFoldDB" id="A0A3B0TX48"/>
<proteinExistence type="predicted"/>
<gene>
    <name evidence="1" type="ORF">MNBD_BACTEROID01-1795</name>
</gene>